<evidence type="ECO:0000256" key="1">
    <source>
        <dbReference type="ARBA" id="ARBA00023002"/>
    </source>
</evidence>
<name>A0A967EYM8_9PROT</name>
<evidence type="ECO:0000256" key="2">
    <source>
        <dbReference type="SAM" id="MobiDB-lite"/>
    </source>
</evidence>
<dbReference type="Pfam" id="PF00248">
    <property type="entry name" value="Aldo_ket_red"/>
    <property type="match status" value="1"/>
</dbReference>
<dbReference type="Gene3D" id="3.20.20.100">
    <property type="entry name" value="NADP-dependent oxidoreductase domain"/>
    <property type="match status" value="1"/>
</dbReference>
<accession>A0A967EYM8</accession>
<reference evidence="4" key="1">
    <citation type="submission" date="2020-03" db="EMBL/GenBank/DDBJ databases">
        <title>Genome of Pelagibius litoralis DSM 21314T.</title>
        <authorList>
            <person name="Wang G."/>
        </authorList>
    </citation>
    <scope>NUCLEOTIDE SEQUENCE</scope>
    <source>
        <strain evidence="4">DSM 21314</strain>
    </source>
</reference>
<dbReference type="SUPFAM" id="SSF51430">
    <property type="entry name" value="NAD(P)-linked oxidoreductase"/>
    <property type="match status" value="1"/>
</dbReference>
<dbReference type="InterPro" id="IPR020471">
    <property type="entry name" value="AKR"/>
</dbReference>
<dbReference type="PRINTS" id="PR00069">
    <property type="entry name" value="ALDKETRDTASE"/>
</dbReference>
<feature type="region of interest" description="Disordered" evidence="2">
    <location>
        <begin position="313"/>
        <end position="335"/>
    </location>
</feature>
<dbReference type="AlphaFoldDB" id="A0A967EYM8"/>
<keyword evidence="5" id="KW-1185">Reference proteome</keyword>
<keyword evidence="1" id="KW-0560">Oxidoreductase</keyword>
<proteinExistence type="predicted"/>
<dbReference type="GO" id="GO:0016491">
    <property type="term" value="F:oxidoreductase activity"/>
    <property type="evidence" value="ECO:0007669"/>
    <property type="project" value="UniProtKB-KW"/>
</dbReference>
<comment type="caution">
    <text evidence="4">The sequence shown here is derived from an EMBL/GenBank/DDBJ whole genome shotgun (WGS) entry which is preliminary data.</text>
</comment>
<dbReference type="Proteomes" id="UP000761264">
    <property type="component" value="Unassembled WGS sequence"/>
</dbReference>
<dbReference type="PANTHER" id="PTHR43364">
    <property type="entry name" value="NADH-SPECIFIC METHYLGLYOXAL REDUCTASE-RELATED"/>
    <property type="match status" value="1"/>
</dbReference>
<sequence length="335" mass="36697">MDMRKLGRSGLTVSPICLGTMMFGDQTEEAEAKRIIDHARDQGVNFIDTADQYANGASEEIVGRAIAKNRDSWVLATKAGNPMKGADANGSGLGRKWLLKAIDDSLDRLDVDYVDIWYLHLDDYTTPLEETVSAVADVVGSGKATYWGVSNFRAWRICELIRLAEQAGLDRPVVCQPYYNAMTRVPEVEILPACEYYGLGVVPYSPLARGVLTGKYAPGATPAEGTRAARKDTRMMETEFREESLIIAQKIKKHAEAKGMTAGDFAVNWVLANPIVTSILAGPRTMEHWEGYVAALAHTFDADDEALLNDLVAPGHPSTPGYNDPRYPVTGRPGW</sequence>
<dbReference type="InterPro" id="IPR050523">
    <property type="entry name" value="AKR_Detox_Biosynth"/>
</dbReference>
<dbReference type="EMBL" id="JAAQPH010000010">
    <property type="protein sequence ID" value="NIA69858.1"/>
    <property type="molecule type" value="Genomic_DNA"/>
</dbReference>
<dbReference type="GO" id="GO:0005829">
    <property type="term" value="C:cytosol"/>
    <property type="evidence" value="ECO:0007669"/>
    <property type="project" value="TreeGrafter"/>
</dbReference>
<dbReference type="InterPro" id="IPR036812">
    <property type="entry name" value="NAD(P)_OxRdtase_dom_sf"/>
</dbReference>
<evidence type="ECO:0000259" key="3">
    <source>
        <dbReference type="Pfam" id="PF00248"/>
    </source>
</evidence>
<dbReference type="FunFam" id="3.20.20.100:FF:000004">
    <property type="entry name" value="Oxidoreductase, aldo/keto reductase"/>
    <property type="match status" value="1"/>
</dbReference>
<dbReference type="PANTHER" id="PTHR43364:SF4">
    <property type="entry name" value="NAD(P)-LINKED OXIDOREDUCTASE SUPERFAMILY PROTEIN"/>
    <property type="match status" value="1"/>
</dbReference>
<organism evidence="4 5">
    <name type="scientific">Pelagibius litoralis</name>
    <dbReference type="NCBI Taxonomy" id="374515"/>
    <lineage>
        <taxon>Bacteria</taxon>
        <taxon>Pseudomonadati</taxon>
        <taxon>Pseudomonadota</taxon>
        <taxon>Alphaproteobacteria</taxon>
        <taxon>Rhodospirillales</taxon>
        <taxon>Rhodovibrionaceae</taxon>
        <taxon>Pelagibius</taxon>
    </lineage>
</organism>
<feature type="domain" description="NADP-dependent oxidoreductase" evidence="3">
    <location>
        <begin position="15"/>
        <end position="310"/>
    </location>
</feature>
<gene>
    <name evidence="4" type="ORF">HBA54_14735</name>
</gene>
<evidence type="ECO:0000313" key="4">
    <source>
        <dbReference type="EMBL" id="NIA69858.1"/>
    </source>
</evidence>
<dbReference type="RefSeq" id="WP_167225876.1">
    <property type="nucleotide sequence ID" value="NZ_JAAQPH010000010.1"/>
</dbReference>
<dbReference type="InterPro" id="IPR023210">
    <property type="entry name" value="NADP_OxRdtase_dom"/>
</dbReference>
<protein>
    <submittedName>
        <fullName evidence="4">Aldo/keto reductase</fullName>
    </submittedName>
</protein>
<evidence type="ECO:0000313" key="5">
    <source>
        <dbReference type="Proteomes" id="UP000761264"/>
    </source>
</evidence>